<dbReference type="Proteomes" id="UP001602287">
    <property type="component" value="Unassembled WGS sequence"/>
</dbReference>
<gene>
    <name evidence="1" type="ORF">ACFY3B_03245</name>
</gene>
<protein>
    <submittedName>
        <fullName evidence="1">Uncharacterized protein</fullName>
    </submittedName>
</protein>
<dbReference type="EMBL" id="JBIAZM010000001">
    <property type="protein sequence ID" value="MFF5198604.1"/>
    <property type="molecule type" value="Genomic_DNA"/>
</dbReference>
<comment type="caution">
    <text evidence="1">The sequence shown here is derived from an EMBL/GenBank/DDBJ whole genome shotgun (WGS) entry which is preliminary data.</text>
</comment>
<sequence>MRPGRIRRRVGAAAVGVVVAVSTYAVPGYAAPVPIDEAALHDSLYAAAVQSRTTGVAGVVDAVVAAEIVDWRAAHPNVDGTQVVRHFGRTDAAVRAAVSGVGSSEGLAAFAAAAAGLLAVPVDQDPAQAALDRAEVRGSSLRALLTATTGEELGAVVTPTEQVRTGSQNFLWEVSAPGRLAGAWKRLHRAASTDAGLRTAWDGTYAARLSVRLDTPAQDLMALPAFASRVDLPGILAKKDDEAAFSAAVRTAVQAQFEALEALANDRITAATALNAKFPIEGAKPTAAEEAAAKKSAEDAKKLVSEAGSLLTVVLGDIGGIYDPKFAKTVKTVGDALVKSVTSVISYEMTIASGQLTGAASAAAALSLTGNFIGAAMALLPLFMGQESPDQMISKQIKGLSEQVRRMAEGIGDRFDRVDAKLTAMYDGLSTQLGLLGQDVREVKRILGVIGDQLHTMDQKIDQMALANQAAFEQLAADDVDDATDRYLHRAVRVDGGAIGSVAEYFDEVDSPTRTFATTAAKKAPFVVPAGTSTANPVSVLDLHLPNGAIDYLAGWAAAKGVPLRPATGDQAVSGVANPSAWLIGARANLVMQLENPQFAAAVTAEHTAGTLDAGNRVNQRVRQFSNPGAGGVTNELFTRLVADYRAALDGWSDALDDVGRAVRWNQTDPAYPAAGNDRTYDLWGAPDQALPAAAQIPDAPGLTPCRVGDIGMPAWSVPATLRNSDLPAYYDLLAYAAPPGYRPTLRTCIEGDFVNVKETIRPKYEIYSGDLKITLRHQVKQGGSETWQDVRSVTTTRPVGVYCEIYNGSGPYPDTECHSPSDYVLTQWPQYLNALQTQGTVTTHPQVDNDTLARTRSMLSGRQKYFYRVAAAGTGVEAPPVTTWAVSQTLWEKGRQLAESVRLLQAFTQLGWASALDRDEMMHLVLFGDRSLPGDYTAPRGDLNGDTGRRYLQTAYAQAVSNYAGCAQAVDWDPCQGLNSGFDAKQGQNPYFACGQVDRPNAPVDPLGRCVYAVAGDRTNELAGRYAHWSAEIAGGRHREGIPEVTTVTNLLRITNEHLH</sequence>
<organism evidence="1 2">
    <name type="scientific">Micromonospora parva</name>
    <dbReference type="NCBI Taxonomy" id="1464048"/>
    <lineage>
        <taxon>Bacteria</taxon>
        <taxon>Bacillati</taxon>
        <taxon>Actinomycetota</taxon>
        <taxon>Actinomycetes</taxon>
        <taxon>Micromonosporales</taxon>
        <taxon>Micromonosporaceae</taxon>
        <taxon>Micromonospora</taxon>
    </lineage>
</organism>
<name>A0ABW6VLV3_9ACTN</name>
<proteinExistence type="predicted"/>
<evidence type="ECO:0000313" key="2">
    <source>
        <dbReference type="Proteomes" id="UP001602287"/>
    </source>
</evidence>
<dbReference type="GeneID" id="95370177"/>
<evidence type="ECO:0000313" key="1">
    <source>
        <dbReference type="EMBL" id="MFF5198604.1"/>
    </source>
</evidence>
<keyword evidence="2" id="KW-1185">Reference proteome</keyword>
<accession>A0ABW6VLV3</accession>
<dbReference type="RefSeq" id="WP_156057295.1">
    <property type="nucleotide sequence ID" value="NZ_JBEZFX010000006.1"/>
</dbReference>
<reference evidence="1 2" key="1">
    <citation type="submission" date="2024-10" db="EMBL/GenBank/DDBJ databases">
        <title>The Natural Products Discovery Center: Release of the First 8490 Sequenced Strains for Exploring Actinobacteria Biosynthetic Diversity.</title>
        <authorList>
            <person name="Kalkreuter E."/>
            <person name="Kautsar S.A."/>
            <person name="Yang D."/>
            <person name="Bader C.D."/>
            <person name="Teijaro C.N."/>
            <person name="Fluegel L."/>
            <person name="Davis C.M."/>
            <person name="Simpson J.R."/>
            <person name="Lauterbach L."/>
            <person name="Steele A.D."/>
            <person name="Gui C."/>
            <person name="Meng S."/>
            <person name="Li G."/>
            <person name="Viehrig K."/>
            <person name="Ye F."/>
            <person name="Su P."/>
            <person name="Kiefer A.F."/>
            <person name="Nichols A."/>
            <person name="Cepeda A.J."/>
            <person name="Yan W."/>
            <person name="Fan B."/>
            <person name="Jiang Y."/>
            <person name="Adhikari A."/>
            <person name="Zheng C.-J."/>
            <person name="Schuster L."/>
            <person name="Cowan T.M."/>
            <person name="Smanski M.J."/>
            <person name="Chevrette M.G."/>
            <person name="De Carvalho L.P.S."/>
            <person name="Shen B."/>
        </authorList>
    </citation>
    <scope>NUCLEOTIDE SEQUENCE [LARGE SCALE GENOMIC DNA]</scope>
    <source>
        <strain evidence="1 2">NPDC000140</strain>
    </source>
</reference>